<proteinExistence type="predicted"/>
<comment type="caution">
    <text evidence="1">The sequence shown here is derived from an EMBL/GenBank/DDBJ whole genome shotgun (WGS) entry which is preliminary data.</text>
</comment>
<keyword evidence="2" id="KW-1185">Reference proteome</keyword>
<evidence type="ECO:0000313" key="1">
    <source>
        <dbReference type="EMBL" id="KAH7839529.1"/>
    </source>
</evidence>
<sequence length="118" mass="13691">MKRQKKVVGGNVPATATRRKEKRKVEEEPVAEKSVVVEEKGDERENVAVAEEAEMSMDWDEGPRWWWGVVDEQMSWGSFWCPSWDIEYFGEAYADALYSDVVWDYDVWDLGGINEVPL</sequence>
<name>A0ACB7XFJ1_9ERIC</name>
<dbReference type="EMBL" id="CM037160">
    <property type="protein sequence ID" value="KAH7839529.1"/>
    <property type="molecule type" value="Genomic_DNA"/>
</dbReference>
<evidence type="ECO:0000313" key="2">
    <source>
        <dbReference type="Proteomes" id="UP000828048"/>
    </source>
</evidence>
<protein>
    <submittedName>
        <fullName evidence="1">Uncharacterized protein</fullName>
    </submittedName>
</protein>
<accession>A0ACB7XFJ1</accession>
<gene>
    <name evidence="1" type="ORF">Vadar_005374</name>
</gene>
<organism evidence="1 2">
    <name type="scientific">Vaccinium darrowii</name>
    <dbReference type="NCBI Taxonomy" id="229202"/>
    <lineage>
        <taxon>Eukaryota</taxon>
        <taxon>Viridiplantae</taxon>
        <taxon>Streptophyta</taxon>
        <taxon>Embryophyta</taxon>
        <taxon>Tracheophyta</taxon>
        <taxon>Spermatophyta</taxon>
        <taxon>Magnoliopsida</taxon>
        <taxon>eudicotyledons</taxon>
        <taxon>Gunneridae</taxon>
        <taxon>Pentapetalae</taxon>
        <taxon>asterids</taxon>
        <taxon>Ericales</taxon>
        <taxon>Ericaceae</taxon>
        <taxon>Vaccinioideae</taxon>
        <taxon>Vaccinieae</taxon>
        <taxon>Vaccinium</taxon>
    </lineage>
</organism>
<reference evidence="1 2" key="1">
    <citation type="journal article" date="2021" name="Hortic Res">
        <title>High-quality reference genome and annotation aids understanding of berry development for evergreen blueberry (Vaccinium darrowii).</title>
        <authorList>
            <person name="Yu J."/>
            <person name="Hulse-Kemp A.M."/>
            <person name="Babiker E."/>
            <person name="Staton M."/>
        </authorList>
    </citation>
    <scope>NUCLEOTIDE SEQUENCE [LARGE SCALE GENOMIC DNA]</scope>
    <source>
        <strain evidence="2">cv. NJ 8807/NJ 8810</strain>
        <tissue evidence="1">Young leaf</tissue>
    </source>
</reference>
<dbReference type="Proteomes" id="UP000828048">
    <property type="component" value="Chromosome 10"/>
</dbReference>